<feature type="transmembrane region" description="Helical" evidence="1">
    <location>
        <begin position="6"/>
        <end position="24"/>
    </location>
</feature>
<reference evidence="2" key="2">
    <citation type="journal article" date="2015" name="Fish Shellfish Immunol.">
        <title>Early steps in the European eel (Anguilla anguilla)-Vibrio vulnificus interaction in the gills: Role of the RtxA13 toxin.</title>
        <authorList>
            <person name="Callol A."/>
            <person name="Pajuelo D."/>
            <person name="Ebbesson L."/>
            <person name="Teles M."/>
            <person name="MacKenzie S."/>
            <person name="Amaro C."/>
        </authorList>
    </citation>
    <scope>NUCLEOTIDE SEQUENCE</scope>
</reference>
<evidence type="ECO:0000313" key="2">
    <source>
        <dbReference type="EMBL" id="JAH76702.1"/>
    </source>
</evidence>
<name>A0A0E9VF47_ANGAN</name>
<dbReference type="EMBL" id="GBXM01031875">
    <property type="protein sequence ID" value="JAH76702.1"/>
    <property type="molecule type" value="Transcribed_RNA"/>
</dbReference>
<keyword evidence="1" id="KW-0812">Transmembrane</keyword>
<evidence type="ECO:0000256" key="1">
    <source>
        <dbReference type="SAM" id="Phobius"/>
    </source>
</evidence>
<keyword evidence="1" id="KW-0472">Membrane</keyword>
<protein>
    <submittedName>
        <fullName evidence="2">Uncharacterized protein</fullName>
    </submittedName>
</protein>
<sequence>MGWQFLPSPHFLLAHLCIFCGFFLSQDYPN</sequence>
<reference evidence="2" key="1">
    <citation type="submission" date="2014-11" db="EMBL/GenBank/DDBJ databases">
        <authorList>
            <person name="Amaro Gonzalez C."/>
        </authorList>
    </citation>
    <scope>NUCLEOTIDE SEQUENCE</scope>
</reference>
<keyword evidence="1" id="KW-1133">Transmembrane helix</keyword>
<proteinExistence type="predicted"/>
<accession>A0A0E9VF47</accession>
<dbReference type="AlphaFoldDB" id="A0A0E9VF47"/>
<organism evidence="2">
    <name type="scientific">Anguilla anguilla</name>
    <name type="common">European freshwater eel</name>
    <name type="synonym">Muraena anguilla</name>
    <dbReference type="NCBI Taxonomy" id="7936"/>
    <lineage>
        <taxon>Eukaryota</taxon>
        <taxon>Metazoa</taxon>
        <taxon>Chordata</taxon>
        <taxon>Craniata</taxon>
        <taxon>Vertebrata</taxon>
        <taxon>Euteleostomi</taxon>
        <taxon>Actinopterygii</taxon>
        <taxon>Neopterygii</taxon>
        <taxon>Teleostei</taxon>
        <taxon>Anguilliformes</taxon>
        <taxon>Anguillidae</taxon>
        <taxon>Anguilla</taxon>
    </lineage>
</organism>